<dbReference type="eggNOG" id="COG2733">
    <property type="taxonomic scope" value="Bacteria"/>
</dbReference>
<protein>
    <submittedName>
        <fullName evidence="3">Membrane-spanning protein</fullName>
    </submittedName>
</protein>
<evidence type="ECO:0000256" key="2">
    <source>
        <dbReference type="SAM" id="Phobius"/>
    </source>
</evidence>
<dbReference type="AlphaFoldDB" id="A0A060QEF0"/>
<feature type="region of interest" description="Disordered" evidence="1">
    <location>
        <begin position="1"/>
        <end position="21"/>
    </location>
</feature>
<proteinExistence type="predicted"/>
<feature type="transmembrane region" description="Helical" evidence="2">
    <location>
        <begin position="39"/>
        <end position="59"/>
    </location>
</feature>
<sequence>MQQAFSENQPPTQRPAEPATTKAEALAALRASRRLAGGLLVGMGGLMVVSAGLPAMGLVKDGLVLEVLRSGARAGVVGGIADWFAVTALFRHPLGLPIPHTAVLPRQQPRLARALGRFVSTQFFTEEDAGRALASADVARILANLLRQPRTANATASALRRSVPDMLDRLEDGRASAAIAKALPVLARGEASINVITRALRALVEDELHQEVLSALLERFKIAVQKRETTLRSFIEERVREQGGRMIGWAIGPSVANRVITALYLELERIDPQDSELRESFTSWIRAEIDRLEQDPERRARFGDAVSGYLGHDSLKLWWSEIWQRFRTLAEDDLACENGWSRSVIETALQSLADQLDHDPTMRARLEQTLRTTLVRILPSLRDKLAAYIASVMERWDPAELSARLEQRVGRDLQYIRINGTLVGFVVGAVLDMLMRLCFGHLG</sequence>
<reference evidence="3 4" key="1">
    <citation type="journal article" date="2014" name="Genome Biol. Evol.">
        <title>Acetic acid bacteria genomes reveal functional traits for adaptation to life in insect guts.</title>
        <authorList>
            <person name="Chouaia B."/>
            <person name="Gaiarsa S."/>
            <person name="Crotti E."/>
            <person name="Comandatore F."/>
            <person name="Degli Esposti M."/>
            <person name="Ricci I."/>
            <person name="Alma A."/>
            <person name="Favia G."/>
            <person name="Bandi C."/>
            <person name="Daffonchio D."/>
        </authorList>
    </citation>
    <scope>NUCLEOTIDE SEQUENCE [LARGE SCALE GENOMIC DNA]</scope>
    <source>
        <strain evidence="3 4">SF2.1</strain>
    </source>
</reference>
<gene>
    <name evidence="3" type="ORF">ASAP_1240</name>
</gene>
<dbReference type="GO" id="GO:0005886">
    <property type="term" value="C:plasma membrane"/>
    <property type="evidence" value="ECO:0007669"/>
    <property type="project" value="TreeGrafter"/>
</dbReference>
<name>A0A060QEF0_9PROT</name>
<dbReference type="RefSeq" id="WP_035439216.1">
    <property type="nucleotide sequence ID" value="NZ_CBLX010000009.1"/>
</dbReference>
<dbReference type="Proteomes" id="UP000027583">
    <property type="component" value="Unassembled WGS sequence"/>
</dbReference>
<keyword evidence="2" id="KW-1133">Transmembrane helix</keyword>
<feature type="compositionally biased region" description="Polar residues" evidence="1">
    <location>
        <begin position="1"/>
        <end position="11"/>
    </location>
</feature>
<dbReference type="InterPro" id="IPR007383">
    <property type="entry name" value="DUF445"/>
</dbReference>
<evidence type="ECO:0000313" key="4">
    <source>
        <dbReference type="Proteomes" id="UP000027583"/>
    </source>
</evidence>
<reference evidence="3 4" key="2">
    <citation type="journal article" date="2014" name="PLoS ONE">
        <title>Evolution of mitochondria reconstructed from the energy metabolism of living bacteria.</title>
        <authorList>
            <person name="Degli Esposti M."/>
            <person name="Chouaia B."/>
            <person name="Comandatore F."/>
            <person name="Crotti E."/>
            <person name="Sassera D."/>
            <person name="Lievens P.M."/>
            <person name="Daffonchio D."/>
            <person name="Bandi C."/>
        </authorList>
    </citation>
    <scope>NUCLEOTIDE SEQUENCE [LARGE SCALE GENOMIC DNA]</scope>
    <source>
        <strain evidence="3 4">SF2.1</strain>
    </source>
</reference>
<keyword evidence="2" id="KW-0812">Transmembrane</keyword>
<evidence type="ECO:0000256" key="1">
    <source>
        <dbReference type="SAM" id="MobiDB-lite"/>
    </source>
</evidence>
<organism evidence="3 4">
    <name type="scientific">Asaia bogorensis</name>
    <dbReference type="NCBI Taxonomy" id="91915"/>
    <lineage>
        <taxon>Bacteria</taxon>
        <taxon>Pseudomonadati</taxon>
        <taxon>Pseudomonadota</taxon>
        <taxon>Alphaproteobacteria</taxon>
        <taxon>Acetobacterales</taxon>
        <taxon>Acetobacteraceae</taxon>
        <taxon>Asaia</taxon>
    </lineage>
</organism>
<accession>A0A060QEF0</accession>
<keyword evidence="2" id="KW-0472">Membrane</keyword>
<dbReference type="EMBL" id="CBLX010000009">
    <property type="protein sequence ID" value="CDG39285.1"/>
    <property type="molecule type" value="Genomic_DNA"/>
</dbReference>
<comment type="caution">
    <text evidence="3">The sequence shown here is derived from an EMBL/GenBank/DDBJ whole genome shotgun (WGS) entry which is preliminary data.</text>
</comment>
<dbReference type="PANTHER" id="PTHR38442:SF1">
    <property type="entry name" value="INNER MEMBRANE PROTEIN"/>
    <property type="match status" value="1"/>
</dbReference>
<dbReference type="PANTHER" id="PTHR38442">
    <property type="entry name" value="INNER MEMBRANE PROTEIN-RELATED"/>
    <property type="match status" value="1"/>
</dbReference>
<evidence type="ECO:0000313" key="3">
    <source>
        <dbReference type="EMBL" id="CDG39285.1"/>
    </source>
</evidence>
<dbReference type="Pfam" id="PF04286">
    <property type="entry name" value="DUF445"/>
    <property type="match status" value="1"/>
</dbReference>